<dbReference type="Gene3D" id="4.10.410.40">
    <property type="match status" value="1"/>
</dbReference>
<gene>
    <name evidence="1" type="ORF">HWD57_03470</name>
</gene>
<dbReference type="InterPro" id="IPR014918">
    <property type="entry name" value="Phage_tail_3"/>
</dbReference>
<evidence type="ECO:0000313" key="2">
    <source>
        <dbReference type="Proteomes" id="UP000509684"/>
    </source>
</evidence>
<accession>A0A7D5SC47</accession>
<proteinExistence type="predicted"/>
<evidence type="ECO:0000313" key="1">
    <source>
        <dbReference type="EMBL" id="QLH48942.1"/>
    </source>
</evidence>
<sequence>MPSTAQVAQQSKFYVSGTPGSNISLTAITKAASAVVTATNTLAVGDVVIFGAVTGMPEINRHLGIVTAAIGANFTVAIDSSGFATAGTTGAATPQTFSKIGNVQDFSPDGGTATIIDVSNLESVAKEKRQGLQDMGNYSLTYDTDDTDVGQLRLIAARAAQAVVVFKQVYPGGLKIRAWQGFVQKVTEPVAGVDKVLRSSATIVVTGPIFRG</sequence>
<protein>
    <recommendedName>
        <fullName evidence="3">Phage tail protein</fullName>
    </recommendedName>
</protein>
<evidence type="ECO:0008006" key="3">
    <source>
        <dbReference type="Google" id="ProtNLM"/>
    </source>
</evidence>
<dbReference type="KEGG" id="acog:HWD57_03470"/>
<dbReference type="Pfam" id="PF08813">
    <property type="entry name" value="Phage_tail_3"/>
    <property type="match status" value="1"/>
</dbReference>
<dbReference type="EMBL" id="CP058708">
    <property type="protein sequence ID" value="QLH48942.1"/>
    <property type="molecule type" value="Genomic_DNA"/>
</dbReference>
<organism evidence="1 2">
    <name type="scientific">Candidatus Accumulibacter cognatus</name>
    <dbReference type="NCBI Taxonomy" id="2954383"/>
    <lineage>
        <taxon>Bacteria</taxon>
        <taxon>Pseudomonadati</taxon>
        <taxon>Pseudomonadota</taxon>
        <taxon>Betaproteobacteria</taxon>
        <taxon>Candidatus Accumulibacter</taxon>
    </lineage>
</organism>
<reference evidence="1 2" key="1">
    <citation type="journal article" date="2019" name="Microbiome">
        <title>Annotated bacterial chromosomes from frame-shift-corrected long-read metagenomic data.</title>
        <authorList>
            <person name="Arumugam K."/>
            <person name="Bagci C."/>
            <person name="Bessarab I."/>
            <person name="Beier S."/>
            <person name="Buchfink B."/>
            <person name="Gorska A."/>
            <person name="Qiu G."/>
            <person name="Huson D.H."/>
            <person name="Williams R.B.H."/>
        </authorList>
    </citation>
    <scope>NUCLEOTIDE SEQUENCE [LARGE SCALE GENOMIC DNA]</scope>
    <source>
        <strain evidence="1">SSA1</strain>
    </source>
</reference>
<dbReference type="Proteomes" id="UP000509684">
    <property type="component" value="Chromosome"/>
</dbReference>
<dbReference type="AlphaFoldDB" id="A0A7D5SC47"/>
<name>A0A7D5SC47_9PROT</name>